<dbReference type="PANTHER" id="PTHR43767:SF1">
    <property type="entry name" value="NONRIBOSOMAL PEPTIDE SYNTHASE PES1 (EUROFUNG)-RELATED"/>
    <property type="match status" value="1"/>
</dbReference>
<keyword evidence="4" id="KW-1185">Reference proteome</keyword>
<dbReference type="InterPro" id="IPR050237">
    <property type="entry name" value="ATP-dep_AMP-bd_enzyme"/>
</dbReference>
<dbReference type="InterPro" id="IPR020845">
    <property type="entry name" value="AMP-binding_CS"/>
</dbReference>
<dbReference type="Proteomes" id="UP000466517">
    <property type="component" value="Chromosome"/>
</dbReference>
<feature type="domain" description="AMP-dependent synthetase/ligase" evidence="1">
    <location>
        <begin position="19"/>
        <end position="395"/>
    </location>
</feature>
<dbReference type="PANTHER" id="PTHR43767">
    <property type="entry name" value="LONG-CHAIN-FATTY-ACID--COA LIGASE"/>
    <property type="match status" value="1"/>
</dbReference>
<dbReference type="NCBIfam" id="NF005863">
    <property type="entry name" value="PRK07798.1"/>
    <property type="match status" value="1"/>
</dbReference>
<sequence>MAPMGSDTRFNLSDVFGTVAAAVPDQTFLTWRGRRLTYAEVDRRVTGFANYLVSVGLGCRTERDALAGHESGQDHLGIYLRNGNEYLEAMIGSYRARVAPFNVSYRYVEDELTHLLTDSDAVALVYPAEFAPRVAAIRDGLPHLRVLIQVADHSGHELLPGAVDFETILAAPAPAAGLPTPSGDDLYVLYTGGTTGMPKGVLWRQHDIFLSSMGGRPWGSDEPLASYDELADKARAAGGGMSIMMIPPFMHGAAQWAAFNTVTMGGRIVIPDDVERMRPAEVLRLVEAERVLSLPVVGDAIARPLLDEIEAGNYDLSGLFTVTNGGAPLSPTVRERLLEALPHVMLLDAVGASESGAQMSTMTTAGADTAAATFTPQSDTAVVSADLDRVLQPGEGQGWLARRDLIPLGYLGDEAKTAKTFPTIEGVRWSVPGDRANVLPDGRIQLLGRDSVTINSGGEKIFVEEVERAIAAHPSVYDVVVVGRPSERWGSEVVAVVQFADGAEATDEELVDVCRTAIARYKIPKAFIRTDKVVRSPAGKADYRWARETATAGVGSK</sequence>
<dbReference type="AlphaFoldDB" id="A0A7I7XI24"/>
<evidence type="ECO:0000313" key="3">
    <source>
        <dbReference type="EMBL" id="BBZ28793.1"/>
    </source>
</evidence>
<proteinExistence type="predicted"/>
<feature type="domain" description="AMP-binding enzyme C-terminal" evidence="2">
    <location>
        <begin position="465"/>
        <end position="540"/>
    </location>
</feature>
<dbReference type="GO" id="GO:0016878">
    <property type="term" value="F:acid-thiol ligase activity"/>
    <property type="evidence" value="ECO:0007669"/>
    <property type="project" value="UniProtKB-ARBA"/>
</dbReference>
<gene>
    <name evidence="3" type="ORF">MMAD_30880</name>
</gene>
<dbReference type="Gene3D" id="3.30.300.30">
    <property type="match status" value="1"/>
</dbReference>
<protein>
    <submittedName>
        <fullName evidence="3">Acyl-CoA synthetase</fullName>
    </submittedName>
</protein>
<dbReference type="Gene3D" id="3.40.50.12780">
    <property type="entry name" value="N-terminal domain of ligase-like"/>
    <property type="match status" value="1"/>
</dbReference>
<organism evidence="3 4">
    <name type="scientific">Mycolicibacterium madagascariense</name>
    <dbReference type="NCBI Taxonomy" id="212765"/>
    <lineage>
        <taxon>Bacteria</taxon>
        <taxon>Bacillati</taxon>
        <taxon>Actinomycetota</taxon>
        <taxon>Actinomycetes</taxon>
        <taxon>Mycobacteriales</taxon>
        <taxon>Mycobacteriaceae</taxon>
        <taxon>Mycolicibacterium</taxon>
    </lineage>
</organism>
<name>A0A7I7XI24_9MYCO</name>
<dbReference type="Pfam" id="PF13193">
    <property type="entry name" value="AMP-binding_C"/>
    <property type="match status" value="1"/>
</dbReference>
<dbReference type="CDD" id="cd05924">
    <property type="entry name" value="FACL_like_5"/>
    <property type="match status" value="1"/>
</dbReference>
<evidence type="ECO:0000259" key="2">
    <source>
        <dbReference type="Pfam" id="PF13193"/>
    </source>
</evidence>
<dbReference type="PROSITE" id="PS00455">
    <property type="entry name" value="AMP_BINDING"/>
    <property type="match status" value="1"/>
</dbReference>
<dbReference type="SUPFAM" id="SSF56801">
    <property type="entry name" value="Acetyl-CoA synthetase-like"/>
    <property type="match status" value="1"/>
</dbReference>
<dbReference type="InterPro" id="IPR025110">
    <property type="entry name" value="AMP-bd_C"/>
</dbReference>
<accession>A0A7I7XI24</accession>
<dbReference type="InterPro" id="IPR045851">
    <property type="entry name" value="AMP-bd_C_sf"/>
</dbReference>
<dbReference type="Pfam" id="PF00501">
    <property type="entry name" value="AMP-binding"/>
    <property type="match status" value="1"/>
</dbReference>
<reference evidence="3 4" key="1">
    <citation type="journal article" date="2019" name="Emerg. Microbes Infect.">
        <title>Comprehensive subspecies identification of 175 nontuberculous mycobacteria species based on 7547 genomic profiles.</title>
        <authorList>
            <person name="Matsumoto Y."/>
            <person name="Kinjo T."/>
            <person name="Motooka D."/>
            <person name="Nabeya D."/>
            <person name="Jung N."/>
            <person name="Uechi K."/>
            <person name="Horii T."/>
            <person name="Iida T."/>
            <person name="Fujita J."/>
            <person name="Nakamura S."/>
        </authorList>
    </citation>
    <scope>NUCLEOTIDE SEQUENCE [LARGE SCALE GENOMIC DNA]</scope>
    <source>
        <strain evidence="3 4">JCM 13574</strain>
    </source>
</reference>
<dbReference type="EMBL" id="AP022610">
    <property type="protein sequence ID" value="BBZ28793.1"/>
    <property type="molecule type" value="Genomic_DNA"/>
</dbReference>
<evidence type="ECO:0000259" key="1">
    <source>
        <dbReference type="Pfam" id="PF00501"/>
    </source>
</evidence>
<dbReference type="InterPro" id="IPR000873">
    <property type="entry name" value="AMP-dep_synth/lig_dom"/>
</dbReference>
<evidence type="ECO:0000313" key="4">
    <source>
        <dbReference type="Proteomes" id="UP000466517"/>
    </source>
</evidence>
<dbReference type="KEGG" id="mmag:MMAD_30880"/>
<dbReference type="InterPro" id="IPR042099">
    <property type="entry name" value="ANL_N_sf"/>
</dbReference>